<proteinExistence type="predicted"/>
<keyword evidence="2" id="KW-1185">Reference proteome</keyword>
<reference evidence="1 2" key="1">
    <citation type="submission" date="2018-02" db="EMBL/GenBank/DDBJ databases">
        <title>The genomes of Aspergillus section Nigri reveals drivers in fungal speciation.</title>
        <authorList>
            <consortium name="DOE Joint Genome Institute"/>
            <person name="Vesth T.C."/>
            <person name="Nybo J."/>
            <person name="Theobald S."/>
            <person name="Brandl J."/>
            <person name="Frisvad J.C."/>
            <person name="Nielsen K.F."/>
            <person name="Lyhne E.K."/>
            <person name="Kogle M.E."/>
            <person name="Kuo A."/>
            <person name="Riley R."/>
            <person name="Clum A."/>
            <person name="Nolan M."/>
            <person name="Lipzen A."/>
            <person name="Salamov A."/>
            <person name="Henrissat B."/>
            <person name="Wiebenga A."/>
            <person name="De vries R.P."/>
            <person name="Grigoriev I.V."/>
            <person name="Mortensen U.H."/>
            <person name="Andersen M.R."/>
            <person name="Baker S.E."/>
        </authorList>
    </citation>
    <scope>NUCLEOTIDE SEQUENCE [LARGE SCALE GENOMIC DNA]</scope>
    <source>
        <strain evidence="1 2">CBS 101889</strain>
    </source>
</reference>
<dbReference type="VEuPathDB" id="FungiDB:BO97DRAFT_32681"/>
<gene>
    <name evidence="1" type="ORF">BO97DRAFT_32681</name>
</gene>
<sequence>MGGRGRGEGGEKEIGLSKRWAIVDRISYKPIMVVVSSLTVLVSRGLVAVAGENINKKRMVEIAFLLAQRLFSSTHLH</sequence>
<name>A0A395I1B5_ASPHC</name>
<protein>
    <submittedName>
        <fullName evidence="1">Uncharacterized protein</fullName>
    </submittedName>
</protein>
<dbReference type="AlphaFoldDB" id="A0A395I1B5"/>
<evidence type="ECO:0000313" key="2">
    <source>
        <dbReference type="Proteomes" id="UP000248961"/>
    </source>
</evidence>
<dbReference type="Proteomes" id="UP000248961">
    <property type="component" value="Unassembled WGS sequence"/>
</dbReference>
<dbReference type="RefSeq" id="XP_025552750.1">
    <property type="nucleotide sequence ID" value="XM_025691322.1"/>
</dbReference>
<dbReference type="GeneID" id="37195611"/>
<accession>A0A395I1B5</accession>
<evidence type="ECO:0000313" key="1">
    <source>
        <dbReference type="EMBL" id="RAL13596.1"/>
    </source>
</evidence>
<organism evidence="1 2">
    <name type="scientific">Aspergillus homomorphus (strain CBS 101889)</name>
    <dbReference type="NCBI Taxonomy" id="1450537"/>
    <lineage>
        <taxon>Eukaryota</taxon>
        <taxon>Fungi</taxon>
        <taxon>Dikarya</taxon>
        <taxon>Ascomycota</taxon>
        <taxon>Pezizomycotina</taxon>
        <taxon>Eurotiomycetes</taxon>
        <taxon>Eurotiomycetidae</taxon>
        <taxon>Eurotiales</taxon>
        <taxon>Aspergillaceae</taxon>
        <taxon>Aspergillus</taxon>
        <taxon>Aspergillus subgen. Circumdati</taxon>
    </lineage>
</organism>
<dbReference type="EMBL" id="KZ824278">
    <property type="protein sequence ID" value="RAL13596.1"/>
    <property type="molecule type" value="Genomic_DNA"/>
</dbReference>